<organism evidence="1 2">
    <name type="scientific">Cichorium intybus</name>
    <name type="common">Chicory</name>
    <dbReference type="NCBI Taxonomy" id="13427"/>
    <lineage>
        <taxon>Eukaryota</taxon>
        <taxon>Viridiplantae</taxon>
        <taxon>Streptophyta</taxon>
        <taxon>Embryophyta</taxon>
        <taxon>Tracheophyta</taxon>
        <taxon>Spermatophyta</taxon>
        <taxon>Magnoliopsida</taxon>
        <taxon>eudicotyledons</taxon>
        <taxon>Gunneridae</taxon>
        <taxon>Pentapetalae</taxon>
        <taxon>asterids</taxon>
        <taxon>campanulids</taxon>
        <taxon>Asterales</taxon>
        <taxon>Asteraceae</taxon>
        <taxon>Cichorioideae</taxon>
        <taxon>Cichorieae</taxon>
        <taxon>Cichoriinae</taxon>
        <taxon>Cichorium</taxon>
    </lineage>
</organism>
<accession>A0ACB9F0C1</accession>
<evidence type="ECO:0000313" key="2">
    <source>
        <dbReference type="Proteomes" id="UP001055811"/>
    </source>
</evidence>
<proteinExistence type="predicted"/>
<reference evidence="1 2" key="2">
    <citation type="journal article" date="2022" name="Mol. Ecol. Resour.">
        <title>The genomes of chicory, endive, great burdock and yacon provide insights into Asteraceae paleo-polyploidization history and plant inulin production.</title>
        <authorList>
            <person name="Fan W."/>
            <person name="Wang S."/>
            <person name="Wang H."/>
            <person name="Wang A."/>
            <person name="Jiang F."/>
            <person name="Liu H."/>
            <person name="Zhao H."/>
            <person name="Xu D."/>
            <person name="Zhang Y."/>
        </authorList>
    </citation>
    <scope>NUCLEOTIDE SEQUENCE [LARGE SCALE GENOMIC DNA]</scope>
    <source>
        <strain evidence="2">cv. Punajuju</strain>
        <tissue evidence="1">Leaves</tissue>
    </source>
</reference>
<reference evidence="2" key="1">
    <citation type="journal article" date="2022" name="Mol. Ecol. Resour.">
        <title>The genomes of chicory, endive, great burdock and yacon provide insights into Asteraceae palaeo-polyploidization history and plant inulin production.</title>
        <authorList>
            <person name="Fan W."/>
            <person name="Wang S."/>
            <person name="Wang H."/>
            <person name="Wang A."/>
            <person name="Jiang F."/>
            <person name="Liu H."/>
            <person name="Zhao H."/>
            <person name="Xu D."/>
            <person name="Zhang Y."/>
        </authorList>
    </citation>
    <scope>NUCLEOTIDE SEQUENCE [LARGE SCALE GENOMIC DNA]</scope>
    <source>
        <strain evidence="2">cv. Punajuju</strain>
    </source>
</reference>
<protein>
    <submittedName>
        <fullName evidence="1">Uncharacterized protein</fullName>
    </submittedName>
</protein>
<name>A0ACB9F0C1_CICIN</name>
<gene>
    <name evidence="1" type="ORF">L2E82_14413</name>
</gene>
<dbReference type="Proteomes" id="UP001055811">
    <property type="component" value="Linkage Group LG03"/>
</dbReference>
<sequence length="300" mass="32968">MARQKNLENAKAACKGTYLPKFVLSDPLIFRSVKHLASLCMIVLCSDVCVLDLCNQLILCIVYSQEVSSSSDFFFTFVRSAFLSFSRMKPSKNLEATIQLLKSTTVIQGRFDILSLSRAFVPNENLGAKEWSAGMSVSLAGPDGRVLGGRLAGMPVAAGPFQKVVMEPAMQGCDMIGRARTGRARTGTGKTLAFGIPIMDKIIKYNKKNGQESIAGKICVDPVQGKKVEHNGIKIELLGQIETYFDRGNFYDFTSLVREVDVPGKSCTNISSTSDDITQKLKENFLQKLNFLESQMSPYS</sequence>
<keyword evidence="2" id="KW-1185">Reference proteome</keyword>
<dbReference type="EMBL" id="CM042011">
    <property type="protein sequence ID" value="KAI3764406.1"/>
    <property type="molecule type" value="Genomic_DNA"/>
</dbReference>
<evidence type="ECO:0000313" key="1">
    <source>
        <dbReference type="EMBL" id="KAI3764406.1"/>
    </source>
</evidence>
<comment type="caution">
    <text evidence="1">The sequence shown here is derived from an EMBL/GenBank/DDBJ whole genome shotgun (WGS) entry which is preliminary data.</text>
</comment>